<feature type="region of interest" description="Disordered" evidence="1">
    <location>
        <begin position="149"/>
        <end position="181"/>
    </location>
</feature>
<dbReference type="AlphaFoldDB" id="M3AVG0"/>
<reference evidence="2 3" key="1">
    <citation type="journal article" date="2012" name="PLoS Pathog.">
        <title>Diverse lifestyles and strategies of plant pathogenesis encoded in the genomes of eighteen Dothideomycetes fungi.</title>
        <authorList>
            <person name="Ohm R.A."/>
            <person name="Feau N."/>
            <person name="Henrissat B."/>
            <person name="Schoch C.L."/>
            <person name="Horwitz B.A."/>
            <person name="Barry K.W."/>
            <person name="Condon B.J."/>
            <person name="Copeland A.C."/>
            <person name="Dhillon B."/>
            <person name="Glaser F."/>
            <person name="Hesse C.N."/>
            <person name="Kosti I."/>
            <person name="LaButti K."/>
            <person name="Lindquist E.A."/>
            <person name="Lucas S."/>
            <person name="Salamov A.A."/>
            <person name="Bradshaw R.E."/>
            <person name="Ciuffetti L."/>
            <person name="Hamelin R.C."/>
            <person name="Kema G.H.J."/>
            <person name="Lawrence C."/>
            <person name="Scott J.A."/>
            <person name="Spatafora J.W."/>
            <person name="Turgeon B.G."/>
            <person name="de Wit P.J.G.M."/>
            <person name="Zhong S."/>
            <person name="Goodwin S.B."/>
            <person name="Grigoriev I.V."/>
        </authorList>
    </citation>
    <scope>NUCLEOTIDE SEQUENCE [LARGE SCALE GENOMIC DNA]</scope>
    <source>
        <strain evidence="2 3">SO2202</strain>
    </source>
</reference>
<gene>
    <name evidence="2" type="ORF">SEPMUDRAFT_151104</name>
</gene>
<accession>M3AVG0</accession>
<protein>
    <submittedName>
        <fullName evidence="2">Uncharacterized protein</fullName>
    </submittedName>
</protein>
<dbReference type="RefSeq" id="XP_016758162.1">
    <property type="nucleotide sequence ID" value="XM_016906598.1"/>
</dbReference>
<feature type="compositionally biased region" description="Basic and acidic residues" evidence="1">
    <location>
        <begin position="160"/>
        <end position="174"/>
    </location>
</feature>
<dbReference type="HOGENOM" id="CLU_1489895_0_0_1"/>
<sequence>MFRRSDRMQLSASSDRPPLVTVNGELATKEPTRHGSLSGGLFTTRRAREATPQKTQRKTYRGHGSHRDLCSSPSTPPAKAAGTSAALLWQPPRDLTVNTTAGMPQQHTATNGPFSVNAELPVRWTDSRNTRPHLTAALGLSRAQCTKPPTLRVEGVAPLSEREGQSRTSGREAQRVQQQNA</sequence>
<evidence type="ECO:0000256" key="1">
    <source>
        <dbReference type="SAM" id="MobiDB-lite"/>
    </source>
</evidence>
<evidence type="ECO:0000313" key="3">
    <source>
        <dbReference type="Proteomes" id="UP000016931"/>
    </source>
</evidence>
<name>M3AVG0_SPHMS</name>
<keyword evidence="3" id="KW-1185">Reference proteome</keyword>
<dbReference type="GeneID" id="27903735"/>
<dbReference type="EMBL" id="KB456268">
    <property type="protein sequence ID" value="EMF10041.1"/>
    <property type="molecule type" value="Genomic_DNA"/>
</dbReference>
<feature type="region of interest" description="Disordered" evidence="1">
    <location>
        <begin position="1"/>
        <end position="91"/>
    </location>
</feature>
<proteinExistence type="predicted"/>
<dbReference type="Proteomes" id="UP000016931">
    <property type="component" value="Unassembled WGS sequence"/>
</dbReference>
<evidence type="ECO:0000313" key="2">
    <source>
        <dbReference type="EMBL" id="EMF10041.1"/>
    </source>
</evidence>
<organism evidence="2 3">
    <name type="scientific">Sphaerulina musiva (strain SO2202)</name>
    <name type="common">Poplar stem canker fungus</name>
    <name type="synonym">Septoria musiva</name>
    <dbReference type="NCBI Taxonomy" id="692275"/>
    <lineage>
        <taxon>Eukaryota</taxon>
        <taxon>Fungi</taxon>
        <taxon>Dikarya</taxon>
        <taxon>Ascomycota</taxon>
        <taxon>Pezizomycotina</taxon>
        <taxon>Dothideomycetes</taxon>
        <taxon>Dothideomycetidae</taxon>
        <taxon>Mycosphaerellales</taxon>
        <taxon>Mycosphaerellaceae</taxon>
        <taxon>Sphaerulina</taxon>
    </lineage>
</organism>
<feature type="compositionally biased region" description="Basic residues" evidence="1">
    <location>
        <begin position="55"/>
        <end position="64"/>
    </location>
</feature>